<gene>
    <name evidence="2" type="ORF">SacxiDRAFT_0521</name>
</gene>
<keyword evidence="3" id="KW-1185">Reference proteome</keyword>
<dbReference type="STRING" id="882086.SacxiDRAFT_0521"/>
<evidence type="ECO:0000313" key="2">
    <source>
        <dbReference type="EMBL" id="EID52797.1"/>
    </source>
</evidence>
<dbReference type="Gene3D" id="1.10.1200.10">
    <property type="entry name" value="ACP-like"/>
    <property type="match status" value="1"/>
</dbReference>
<dbReference type="EMBL" id="JH636049">
    <property type="protein sequence ID" value="EID52797.1"/>
    <property type="molecule type" value="Genomic_DNA"/>
</dbReference>
<dbReference type="OrthoDB" id="677810at2"/>
<dbReference type="PROSITE" id="PS50075">
    <property type="entry name" value="CARRIER"/>
    <property type="match status" value="1"/>
</dbReference>
<organism evidence="2 3">
    <name type="scientific">Saccharomonospora xinjiangensis XJ-54</name>
    <dbReference type="NCBI Taxonomy" id="882086"/>
    <lineage>
        <taxon>Bacteria</taxon>
        <taxon>Bacillati</taxon>
        <taxon>Actinomycetota</taxon>
        <taxon>Actinomycetes</taxon>
        <taxon>Pseudonocardiales</taxon>
        <taxon>Pseudonocardiaceae</taxon>
        <taxon>Saccharomonospora</taxon>
    </lineage>
</organism>
<dbReference type="AlphaFoldDB" id="I0UY44"/>
<sequence length="94" mass="10254">MTTTDNVPDAAAIEAALLDLLEGRTKTKLDRDQELFSSGLVSSMFAMELIVHLEQNYGISITGPDLKLDNFQTVAKMTDLVLRLRDDSTAHSGA</sequence>
<dbReference type="RefSeq" id="WP_006236900.1">
    <property type="nucleotide sequence ID" value="NZ_JH636049.1"/>
</dbReference>
<dbReference type="InterPro" id="IPR036736">
    <property type="entry name" value="ACP-like_sf"/>
</dbReference>
<evidence type="ECO:0000313" key="3">
    <source>
        <dbReference type="Proteomes" id="UP000004691"/>
    </source>
</evidence>
<evidence type="ECO:0000259" key="1">
    <source>
        <dbReference type="PROSITE" id="PS50075"/>
    </source>
</evidence>
<dbReference type="Pfam" id="PF00550">
    <property type="entry name" value="PP-binding"/>
    <property type="match status" value="1"/>
</dbReference>
<dbReference type="InterPro" id="IPR009081">
    <property type="entry name" value="PP-bd_ACP"/>
</dbReference>
<reference evidence="2 3" key="1">
    <citation type="submission" date="2012-01" db="EMBL/GenBank/DDBJ databases">
        <title>Improved High-Quality Draft sequence of Saccharomonospora xinjiangensis XJ-54.</title>
        <authorList>
            <consortium name="US DOE Joint Genome Institute"/>
            <person name="Lucas S."/>
            <person name="Han J."/>
            <person name="Lapidus A."/>
            <person name="Cheng J.-F."/>
            <person name="Goodwin L."/>
            <person name="Pitluck S."/>
            <person name="Peters L."/>
            <person name="Mikhailova N."/>
            <person name="Teshima H."/>
            <person name="Detter J.C."/>
            <person name="Han C."/>
            <person name="Tapia R."/>
            <person name="Land M."/>
            <person name="Hauser L."/>
            <person name="Kyrpides N."/>
            <person name="Ivanova N."/>
            <person name="Pagani I."/>
            <person name="Brambilla E.-M."/>
            <person name="Klenk H.-P."/>
            <person name="Woyke T."/>
        </authorList>
    </citation>
    <scope>NUCLEOTIDE SEQUENCE [LARGE SCALE GENOMIC DNA]</scope>
    <source>
        <strain evidence="2 3">XJ-54</strain>
    </source>
</reference>
<name>I0UY44_9PSEU</name>
<dbReference type="HOGENOM" id="CLU_108696_16_4_11"/>
<dbReference type="SUPFAM" id="SSF47336">
    <property type="entry name" value="ACP-like"/>
    <property type="match status" value="1"/>
</dbReference>
<protein>
    <submittedName>
        <fullName evidence="2">Acyl carrier protein</fullName>
    </submittedName>
</protein>
<dbReference type="eggNOG" id="COG0236">
    <property type="taxonomic scope" value="Bacteria"/>
</dbReference>
<accession>I0UY44</accession>
<proteinExistence type="predicted"/>
<dbReference type="Proteomes" id="UP000004691">
    <property type="component" value="Unassembled WGS sequence"/>
</dbReference>
<feature type="domain" description="Carrier" evidence="1">
    <location>
        <begin position="8"/>
        <end position="85"/>
    </location>
</feature>